<dbReference type="AlphaFoldDB" id="A0A4Q9G6U7"/>
<dbReference type="SUPFAM" id="SSF53850">
    <property type="entry name" value="Periplasmic binding protein-like II"/>
    <property type="match status" value="1"/>
</dbReference>
<evidence type="ECO:0000256" key="1">
    <source>
        <dbReference type="SAM" id="SignalP"/>
    </source>
</evidence>
<dbReference type="Pfam" id="PF13531">
    <property type="entry name" value="SBP_bac_11"/>
    <property type="match status" value="1"/>
</dbReference>
<accession>A0A4Q9G6U7</accession>
<reference evidence="2 3" key="1">
    <citation type="submission" date="2019-02" db="EMBL/GenBank/DDBJ databases">
        <title>Paracoccus subflavus sp. nov., isolated from marine sediment of the Pacific Ocean.</title>
        <authorList>
            <person name="Zhang G."/>
        </authorList>
    </citation>
    <scope>NUCLEOTIDE SEQUENCE [LARGE SCALE GENOMIC DNA]</scope>
    <source>
        <strain evidence="2 3">GY0581</strain>
    </source>
</reference>
<evidence type="ECO:0000313" key="2">
    <source>
        <dbReference type="EMBL" id="TBN43760.1"/>
    </source>
</evidence>
<keyword evidence="3" id="KW-1185">Reference proteome</keyword>
<dbReference type="CDD" id="cd13519">
    <property type="entry name" value="PBP2_PEB3_AcfC"/>
    <property type="match status" value="1"/>
</dbReference>
<keyword evidence="1" id="KW-0732">Signal</keyword>
<evidence type="ECO:0000313" key="3">
    <source>
        <dbReference type="Proteomes" id="UP000293520"/>
    </source>
</evidence>
<proteinExistence type="predicted"/>
<name>A0A4Q9G6U7_9RHOB</name>
<feature type="chain" id="PRO_5020669858" evidence="1">
    <location>
        <begin position="23"/>
        <end position="253"/>
    </location>
</feature>
<gene>
    <name evidence="2" type="ORF">EYE42_01070</name>
</gene>
<protein>
    <submittedName>
        <fullName evidence="2">Extracellular solute-binding protein</fullName>
    </submittedName>
</protein>
<dbReference type="RefSeq" id="WP_130989461.1">
    <property type="nucleotide sequence ID" value="NZ_SISK01000001.1"/>
</dbReference>
<sequence>MHFTHLAAAIASLALAATGASADDLVKLYGPGGPAPAMTAAAKAYSEANGIKVEVVAGPTGKWAEDAAKDADIIFSGAENMLPGYATAMPGLFDMAEARPIYLRPSAILVRKGNPEGITGFADLLKPDMKVMTVGGAGQTGLWEDIAGRAGRIADVQALRTNLIFPEPPNSAAAKDVWASDQSIDAWLIWNIWQIANPDVADLVEIEPEYRIYRPVSVVTTIHSDDDADAFIAFLTSTEGQRIFSQYGWETGQ</sequence>
<dbReference type="OrthoDB" id="9802127at2"/>
<organism evidence="2 3">
    <name type="scientific">Paracoccus subflavus</name>
    <dbReference type="NCBI Taxonomy" id="2528244"/>
    <lineage>
        <taxon>Bacteria</taxon>
        <taxon>Pseudomonadati</taxon>
        <taxon>Pseudomonadota</taxon>
        <taxon>Alphaproteobacteria</taxon>
        <taxon>Rhodobacterales</taxon>
        <taxon>Paracoccaceae</taxon>
        <taxon>Paracoccus</taxon>
    </lineage>
</organism>
<dbReference type="EMBL" id="SISK01000001">
    <property type="protein sequence ID" value="TBN43760.1"/>
    <property type="molecule type" value="Genomic_DNA"/>
</dbReference>
<comment type="caution">
    <text evidence="2">The sequence shown here is derived from an EMBL/GenBank/DDBJ whole genome shotgun (WGS) entry which is preliminary data.</text>
</comment>
<dbReference type="Gene3D" id="3.40.190.10">
    <property type="entry name" value="Periplasmic binding protein-like II"/>
    <property type="match status" value="2"/>
</dbReference>
<dbReference type="Proteomes" id="UP000293520">
    <property type="component" value="Unassembled WGS sequence"/>
</dbReference>
<feature type="signal peptide" evidence="1">
    <location>
        <begin position="1"/>
        <end position="22"/>
    </location>
</feature>